<protein>
    <submittedName>
        <fullName evidence="1">Uncharacterized protein</fullName>
    </submittedName>
</protein>
<comment type="caution">
    <text evidence="1">The sequence shown here is derived from an EMBL/GenBank/DDBJ whole genome shotgun (WGS) entry which is preliminary data.</text>
</comment>
<organism evidence="1 2">
    <name type="scientific">Lactarius akahatsu</name>
    <dbReference type="NCBI Taxonomy" id="416441"/>
    <lineage>
        <taxon>Eukaryota</taxon>
        <taxon>Fungi</taxon>
        <taxon>Dikarya</taxon>
        <taxon>Basidiomycota</taxon>
        <taxon>Agaricomycotina</taxon>
        <taxon>Agaricomycetes</taxon>
        <taxon>Russulales</taxon>
        <taxon>Russulaceae</taxon>
        <taxon>Lactarius</taxon>
    </lineage>
</organism>
<evidence type="ECO:0000313" key="2">
    <source>
        <dbReference type="Proteomes" id="UP001201163"/>
    </source>
</evidence>
<dbReference type="EMBL" id="JAKELL010000048">
    <property type="protein sequence ID" value="KAH8987308.1"/>
    <property type="molecule type" value="Genomic_DNA"/>
</dbReference>
<accession>A0AAD4LD63</accession>
<evidence type="ECO:0000313" key="1">
    <source>
        <dbReference type="EMBL" id="KAH8987308.1"/>
    </source>
</evidence>
<dbReference type="AlphaFoldDB" id="A0AAD4LD63"/>
<keyword evidence="2" id="KW-1185">Reference proteome</keyword>
<sequence>MSSHPQTLASSSLFISILDGAESEYKKKTGNDISDNWVAKELHQAEAFDKFMGGNKKLIMDRFIGARPLHDFRDSWRFLLRKQSLLELVSSSQQRMSDQRIQFLLNRLGVHTQISLTKDMAEILVKIVAEVLSILSIATETQQSRTKTFLKKLVGKTDIEDALKSLDNLTREEVWMAIAQVLEDTSELQEEAKKTNKVVRRIANNVEEMQDDAVNVHLQRPRRLNSWDYIRERTSADKARAFTLSSTRYEQRSEAHESKPSQTGVFVTVHNSATSEISRNNSDPNVGPTFEVPKPLFWLKVTRASVLRRRKRVIFERTTPNDRPPDGGVARC</sequence>
<reference evidence="1" key="1">
    <citation type="submission" date="2022-01" db="EMBL/GenBank/DDBJ databases">
        <title>Comparative genomics reveals a dynamic genome evolution in the ectomycorrhizal milk-cap (Lactarius) mushrooms.</title>
        <authorList>
            <consortium name="DOE Joint Genome Institute"/>
            <person name="Lebreton A."/>
            <person name="Tang N."/>
            <person name="Kuo A."/>
            <person name="LaButti K."/>
            <person name="Drula E."/>
            <person name="Barry K."/>
            <person name="Clum A."/>
            <person name="Lipzen A."/>
            <person name="Mousain D."/>
            <person name="Ng V."/>
            <person name="Wang R."/>
            <person name="Wang X."/>
            <person name="Dai Y."/>
            <person name="Henrissat B."/>
            <person name="Grigoriev I.V."/>
            <person name="Guerin-Laguette A."/>
            <person name="Yu F."/>
            <person name="Martin F.M."/>
        </authorList>
    </citation>
    <scope>NUCLEOTIDE SEQUENCE</scope>
    <source>
        <strain evidence="1">QP</strain>
    </source>
</reference>
<name>A0AAD4LD63_9AGAM</name>
<gene>
    <name evidence="1" type="ORF">EDB92DRAFT_2105035</name>
</gene>
<dbReference type="Proteomes" id="UP001201163">
    <property type="component" value="Unassembled WGS sequence"/>
</dbReference>
<proteinExistence type="predicted"/>